<dbReference type="AlphaFoldDB" id="A0A0F9IN84"/>
<organism evidence="1">
    <name type="scientific">marine sediment metagenome</name>
    <dbReference type="NCBI Taxonomy" id="412755"/>
    <lineage>
        <taxon>unclassified sequences</taxon>
        <taxon>metagenomes</taxon>
        <taxon>ecological metagenomes</taxon>
    </lineage>
</organism>
<feature type="non-terminal residue" evidence="1">
    <location>
        <position position="1"/>
    </location>
</feature>
<protein>
    <submittedName>
        <fullName evidence="1">Uncharacterized protein</fullName>
    </submittedName>
</protein>
<name>A0A0F9IN84_9ZZZZ</name>
<dbReference type="EMBL" id="LAZR01013584">
    <property type="protein sequence ID" value="KKM21279.1"/>
    <property type="molecule type" value="Genomic_DNA"/>
</dbReference>
<accession>A0A0F9IN84</accession>
<comment type="caution">
    <text evidence="1">The sequence shown here is derived from an EMBL/GenBank/DDBJ whole genome shotgun (WGS) entry which is preliminary data.</text>
</comment>
<gene>
    <name evidence="1" type="ORF">LCGC14_1636990</name>
</gene>
<reference evidence="1" key="1">
    <citation type="journal article" date="2015" name="Nature">
        <title>Complex archaea that bridge the gap between prokaryotes and eukaryotes.</title>
        <authorList>
            <person name="Spang A."/>
            <person name="Saw J.H."/>
            <person name="Jorgensen S.L."/>
            <person name="Zaremba-Niedzwiedzka K."/>
            <person name="Martijn J."/>
            <person name="Lind A.E."/>
            <person name="van Eijk R."/>
            <person name="Schleper C."/>
            <person name="Guy L."/>
            <person name="Ettema T.J."/>
        </authorList>
    </citation>
    <scope>NUCLEOTIDE SEQUENCE</scope>
</reference>
<evidence type="ECO:0000313" key="1">
    <source>
        <dbReference type="EMBL" id="KKM21279.1"/>
    </source>
</evidence>
<proteinExistence type="predicted"/>
<sequence>KEQLLRFNTERWGFLFKDDTEHTGFMAGSIYFIHYWINSPDDVYVKYPIKQVDKFNICRFDVNQHGVYFDSELIEYSSWEEFITNSTLFLDSF</sequence>